<dbReference type="SUPFAM" id="SSF53335">
    <property type="entry name" value="S-adenosyl-L-methionine-dependent methyltransferases"/>
    <property type="match status" value="1"/>
</dbReference>
<keyword evidence="2" id="KW-0489">Methyltransferase</keyword>
<keyword evidence="3" id="KW-1185">Reference proteome</keyword>
<dbReference type="AlphaFoldDB" id="A0A517QZA4"/>
<gene>
    <name evidence="2" type="ORF">Pan189_12980</name>
</gene>
<evidence type="ECO:0000313" key="3">
    <source>
        <dbReference type="Proteomes" id="UP000317318"/>
    </source>
</evidence>
<name>A0A517QZA4_9PLAN</name>
<keyword evidence="2" id="KW-0808">Transferase</keyword>
<dbReference type="Gene3D" id="3.40.50.150">
    <property type="entry name" value="Vaccinia Virus protein VP39"/>
    <property type="match status" value="1"/>
</dbReference>
<feature type="domain" description="Methyltransferase type 12" evidence="1">
    <location>
        <begin position="86"/>
        <end position="182"/>
    </location>
</feature>
<dbReference type="KEGG" id="svp:Pan189_12980"/>
<dbReference type="Proteomes" id="UP000317318">
    <property type="component" value="Chromosome"/>
</dbReference>
<sequence>MAEASSVFLCARWIMSKQHSSNEARLNGDVTERVRSQYEQLPYPHREPADERKRLCMTELDDLNIVNHYCFGGERDLSGGLRILVAGGGTGDSLVFLAEQLRDTPSELVYVDLSDAAMKIARERVRIRGLDSLVQWHRRSLLDIAEMDFEPFDFINCSGVLHHLENPADGLAALKSVLKPDGGMALMVYGEMGRTGVYQIQRLMRIAAANASSEQEKIDLTRTMLSNLPKTNWFVAGGGLNSLTADSSDAEIYDLFLHSQDRPFSVDELYGWVEEAGLHVAEFTMQNRMLYEPAFLLGDSNLVEELSSLPDRQRRAAGELISGSIAKHNFWVSARAESKVDGIRAEYVPCLSQLGQQYDVLTAIEQAKTPNVSIQVNLQNGSSVKLAIAMNDSLRAMAKLIDGSRSLLEIVVAIVGPGASREKIDRVWSELQIAIGTLRQIDFIVFRQKVDRRTQAA</sequence>
<dbReference type="Pfam" id="PF08242">
    <property type="entry name" value="Methyltransf_12"/>
    <property type="match status" value="1"/>
</dbReference>
<dbReference type="OrthoDB" id="323463at2"/>
<dbReference type="GO" id="GO:0032259">
    <property type="term" value="P:methylation"/>
    <property type="evidence" value="ECO:0007669"/>
    <property type="project" value="UniProtKB-KW"/>
</dbReference>
<dbReference type="EMBL" id="CP036268">
    <property type="protein sequence ID" value="QDT36934.1"/>
    <property type="molecule type" value="Genomic_DNA"/>
</dbReference>
<dbReference type="InterPro" id="IPR013217">
    <property type="entry name" value="Methyltransf_12"/>
</dbReference>
<reference evidence="2 3" key="1">
    <citation type="submission" date="2019-02" db="EMBL/GenBank/DDBJ databases">
        <title>Deep-cultivation of Planctomycetes and their phenomic and genomic characterization uncovers novel biology.</title>
        <authorList>
            <person name="Wiegand S."/>
            <person name="Jogler M."/>
            <person name="Boedeker C."/>
            <person name="Pinto D."/>
            <person name="Vollmers J."/>
            <person name="Rivas-Marin E."/>
            <person name="Kohn T."/>
            <person name="Peeters S.H."/>
            <person name="Heuer A."/>
            <person name="Rast P."/>
            <person name="Oberbeckmann S."/>
            <person name="Bunk B."/>
            <person name="Jeske O."/>
            <person name="Meyerdierks A."/>
            <person name="Storesund J.E."/>
            <person name="Kallscheuer N."/>
            <person name="Luecker S."/>
            <person name="Lage O.M."/>
            <person name="Pohl T."/>
            <person name="Merkel B.J."/>
            <person name="Hornburger P."/>
            <person name="Mueller R.-W."/>
            <person name="Bruemmer F."/>
            <person name="Labrenz M."/>
            <person name="Spormann A.M."/>
            <person name="Op den Camp H."/>
            <person name="Overmann J."/>
            <person name="Amann R."/>
            <person name="Jetten M.S.M."/>
            <person name="Mascher T."/>
            <person name="Medema M.H."/>
            <person name="Devos D.P."/>
            <person name="Kaster A.-K."/>
            <person name="Ovreas L."/>
            <person name="Rohde M."/>
            <person name="Galperin M.Y."/>
            <person name="Jogler C."/>
        </authorList>
    </citation>
    <scope>NUCLEOTIDE SEQUENCE [LARGE SCALE GENOMIC DNA]</scope>
    <source>
        <strain evidence="2 3">Pan189</strain>
    </source>
</reference>
<organism evidence="2 3">
    <name type="scientific">Stratiformator vulcanicus</name>
    <dbReference type="NCBI Taxonomy" id="2527980"/>
    <lineage>
        <taxon>Bacteria</taxon>
        <taxon>Pseudomonadati</taxon>
        <taxon>Planctomycetota</taxon>
        <taxon>Planctomycetia</taxon>
        <taxon>Planctomycetales</taxon>
        <taxon>Planctomycetaceae</taxon>
        <taxon>Stratiformator</taxon>
    </lineage>
</organism>
<dbReference type="InterPro" id="IPR029063">
    <property type="entry name" value="SAM-dependent_MTases_sf"/>
</dbReference>
<accession>A0A517QZA4</accession>
<dbReference type="CDD" id="cd02440">
    <property type="entry name" value="AdoMet_MTases"/>
    <property type="match status" value="1"/>
</dbReference>
<evidence type="ECO:0000313" key="2">
    <source>
        <dbReference type="EMBL" id="QDT36934.1"/>
    </source>
</evidence>
<protein>
    <submittedName>
        <fullName evidence="2">Putative S-adenosyl-L-methionine-dependent methyltransferase</fullName>
    </submittedName>
</protein>
<evidence type="ECO:0000259" key="1">
    <source>
        <dbReference type="Pfam" id="PF08242"/>
    </source>
</evidence>
<proteinExistence type="predicted"/>
<dbReference type="GO" id="GO:0008168">
    <property type="term" value="F:methyltransferase activity"/>
    <property type="evidence" value="ECO:0007669"/>
    <property type="project" value="UniProtKB-KW"/>
</dbReference>